<gene>
    <name evidence="1" type="ORF">BD311DRAFT_763172</name>
</gene>
<feature type="non-terminal residue" evidence="1">
    <location>
        <position position="54"/>
    </location>
</feature>
<proteinExistence type="predicted"/>
<dbReference type="EMBL" id="ML143450">
    <property type="protein sequence ID" value="TBU26125.1"/>
    <property type="molecule type" value="Genomic_DNA"/>
</dbReference>
<name>A0A4Q9MFJ8_9APHY</name>
<dbReference type="AlphaFoldDB" id="A0A4Q9MFJ8"/>
<sequence length="54" mass="6054">MPTLIEKLTVKQSLEEARTVAERWHGSPSVSARLTDFQGMFSKTIVVEMEDGSE</sequence>
<organism evidence="1">
    <name type="scientific">Dichomitus squalens</name>
    <dbReference type="NCBI Taxonomy" id="114155"/>
    <lineage>
        <taxon>Eukaryota</taxon>
        <taxon>Fungi</taxon>
        <taxon>Dikarya</taxon>
        <taxon>Basidiomycota</taxon>
        <taxon>Agaricomycotina</taxon>
        <taxon>Agaricomycetes</taxon>
        <taxon>Polyporales</taxon>
        <taxon>Polyporaceae</taxon>
        <taxon>Dichomitus</taxon>
    </lineage>
</organism>
<reference evidence="1" key="1">
    <citation type="submission" date="2019-01" db="EMBL/GenBank/DDBJ databases">
        <title>Draft genome sequences of three monokaryotic isolates of the white-rot basidiomycete fungus Dichomitus squalens.</title>
        <authorList>
            <consortium name="DOE Joint Genome Institute"/>
            <person name="Lopez S.C."/>
            <person name="Andreopoulos B."/>
            <person name="Pangilinan J."/>
            <person name="Lipzen A."/>
            <person name="Riley R."/>
            <person name="Ahrendt S."/>
            <person name="Ng V."/>
            <person name="Barry K."/>
            <person name="Daum C."/>
            <person name="Grigoriev I.V."/>
            <person name="Hilden K.S."/>
            <person name="Makela M.R."/>
            <person name="de Vries R.P."/>
        </authorList>
    </citation>
    <scope>NUCLEOTIDE SEQUENCE [LARGE SCALE GENOMIC DNA]</scope>
    <source>
        <strain evidence="1">OM18370.1</strain>
    </source>
</reference>
<dbReference type="Proteomes" id="UP000292957">
    <property type="component" value="Unassembled WGS sequence"/>
</dbReference>
<evidence type="ECO:0000313" key="1">
    <source>
        <dbReference type="EMBL" id="TBU26125.1"/>
    </source>
</evidence>
<accession>A0A4Q9MFJ8</accession>
<dbReference type="OrthoDB" id="10003767at2759"/>
<protein>
    <submittedName>
        <fullName evidence="1">Uncharacterized protein</fullName>
    </submittedName>
</protein>